<dbReference type="PANTHER" id="PTHR48081">
    <property type="entry name" value="AB HYDROLASE SUPERFAMILY PROTEIN C4A8.06C"/>
    <property type="match status" value="1"/>
</dbReference>
<keyword evidence="4" id="KW-1185">Reference proteome</keyword>
<name>A0A6I4UY91_9SPHN</name>
<dbReference type="EMBL" id="WTYP01000001">
    <property type="protein sequence ID" value="MXP46455.1"/>
    <property type="molecule type" value="Genomic_DNA"/>
</dbReference>
<reference evidence="3 4" key="1">
    <citation type="submission" date="2019-12" db="EMBL/GenBank/DDBJ databases">
        <title>Genomic-based taxomic classification of the family Erythrobacteraceae.</title>
        <authorList>
            <person name="Xu L."/>
        </authorList>
    </citation>
    <scope>NUCLEOTIDE SEQUENCE [LARGE SCALE GENOMIC DNA]</scope>
    <source>
        <strain evidence="3 4">SW-109</strain>
    </source>
</reference>
<keyword evidence="1 3" id="KW-0378">Hydrolase</keyword>
<organism evidence="3 4">
    <name type="scientific">Pontixanthobacter luteolus</name>
    <dbReference type="NCBI Taxonomy" id="295089"/>
    <lineage>
        <taxon>Bacteria</taxon>
        <taxon>Pseudomonadati</taxon>
        <taxon>Pseudomonadota</taxon>
        <taxon>Alphaproteobacteria</taxon>
        <taxon>Sphingomonadales</taxon>
        <taxon>Erythrobacteraceae</taxon>
        <taxon>Pontixanthobacter</taxon>
    </lineage>
</organism>
<dbReference type="InterPro" id="IPR029058">
    <property type="entry name" value="AB_hydrolase_fold"/>
</dbReference>
<gene>
    <name evidence="3" type="ORF">GRI43_03480</name>
</gene>
<dbReference type="SUPFAM" id="SSF53474">
    <property type="entry name" value="alpha/beta-Hydrolases"/>
    <property type="match status" value="1"/>
</dbReference>
<evidence type="ECO:0000313" key="4">
    <source>
        <dbReference type="Proteomes" id="UP000471435"/>
    </source>
</evidence>
<accession>A0A6I4UY91</accession>
<proteinExistence type="predicted"/>
<dbReference type="AlphaFoldDB" id="A0A6I4UY91"/>
<dbReference type="Gene3D" id="3.40.50.1820">
    <property type="entry name" value="alpha/beta hydrolase"/>
    <property type="match status" value="1"/>
</dbReference>
<dbReference type="Proteomes" id="UP000471435">
    <property type="component" value="Unassembled WGS sequence"/>
</dbReference>
<dbReference type="OrthoDB" id="9806180at2"/>
<feature type="domain" description="Alpha/beta hydrolase fold-3" evidence="2">
    <location>
        <begin position="85"/>
        <end position="288"/>
    </location>
</feature>
<evidence type="ECO:0000313" key="3">
    <source>
        <dbReference type="EMBL" id="MXP46455.1"/>
    </source>
</evidence>
<dbReference type="InterPro" id="IPR013094">
    <property type="entry name" value="AB_hydrolase_3"/>
</dbReference>
<dbReference type="RefSeq" id="WP_160729685.1">
    <property type="nucleotide sequence ID" value="NZ_WTYP01000001.1"/>
</dbReference>
<dbReference type="GO" id="GO:0016787">
    <property type="term" value="F:hydrolase activity"/>
    <property type="evidence" value="ECO:0007669"/>
    <property type="project" value="UniProtKB-KW"/>
</dbReference>
<evidence type="ECO:0000259" key="2">
    <source>
        <dbReference type="Pfam" id="PF07859"/>
    </source>
</evidence>
<dbReference type="InterPro" id="IPR050300">
    <property type="entry name" value="GDXG_lipolytic_enzyme"/>
</dbReference>
<dbReference type="PANTHER" id="PTHR48081:SF8">
    <property type="entry name" value="ALPHA_BETA HYDROLASE FOLD-3 DOMAIN-CONTAINING PROTEIN-RELATED"/>
    <property type="match status" value="1"/>
</dbReference>
<evidence type="ECO:0000256" key="1">
    <source>
        <dbReference type="ARBA" id="ARBA00022801"/>
    </source>
</evidence>
<dbReference type="Pfam" id="PF07859">
    <property type="entry name" value="Abhydrolase_3"/>
    <property type="match status" value="1"/>
</dbReference>
<protein>
    <submittedName>
        <fullName evidence="3">Alpha/beta hydrolase fold domain-containing protein</fullName>
    </submittedName>
</protein>
<sequence length="317" mass="34139">MSGTEPFVRDDVKALLAMLEQMGGPPMEQVPLDEGRAGYIAMGALVEADPRDLAVIKDLTCPGPAGDIPLRLYDARENREPGPVIMFYHGGGFVIGNLESHHALCTEIAAEMDLPVVAVDYRLAPEAPFPAAPDDCEAATRWVASGPDELGRKPTGLIPMGDSAGGNLTIVTANALAANPADVPMVMQVPIYPVASEVTSDQSHADFAEGFLLTASTMAWFHEQYRGAEDDVRNFPMLEESPARVPTVLCTAGLDPLRDSGRKYAAKLIGLGTDVTYLEFHGNIHGFTNLRKAIPSAQKDTHDLIAAMKNMMERHYP</sequence>
<comment type="caution">
    <text evidence="3">The sequence shown here is derived from an EMBL/GenBank/DDBJ whole genome shotgun (WGS) entry which is preliminary data.</text>
</comment>